<dbReference type="PANTHER" id="PTHR24286">
    <property type="entry name" value="CYTOCHROME P450 26"/>
    <property type="match status" value="1"/>
</dbReference>
<dbReference type="PANTHER" id="PTHR24286:SF12">
    <property type="entry name" value="CYTOCHROME P450 FAMILY PROTEIN, EXPRESSED"/>
    <property type="match status" value="1"/>
</dbReference>
<evidence type="ECO:0000313" key="4">
    <source>
        <dbReference type="EMBL" id="KAK2965943.1"/>
    </source>
</evidence>
<dbReference type="InterPro" id="IPR001128">
    <property type="entry name" value="Cyt_P450"/>
</dbReference>
<accession>A0AA88QAZ8</accession>
<evidence type="ECO:0000256" key="3">
    <source>
        <dbReference type="ARBA" id="ARBA00023004"/>
    </source>
</evidence>
<evidence type="ECO:0000313" key="5">
    <source>
        <dbReference type="Proteomes" id="UP001187471"/>
    </source>
</evidence>
<name>A0AA88QAZ8_9ASTE</name>
<dbReference type="GO" id="GO:0010268">
    <property type="term" value="P:brassinosteroid homeostasis"/>
    <property type="evidence" value="ECO:0007669"/>
    <property type="project" value="TreeGrafter"/>
</dbReference>
<keyword evidence="5" id="KW-1185">Reference proteome</keyword>
<proteinExistence type="predicted"/>
<keyword evidence="2" id="KW-0560">Oxidoreductase</keyword>
<dbReference type="Proteomes" id="UP001187471">
    <property type="component" value="Unassembled WGS sequence"/>
</dbReference>
<sequence>MGCRGRMEHKRARAHHLLPSFSTLSLNTTPNGRPMASATIDLLDGLMRVKDERGQQLSDVEVLDNIVSLVVAGYESTSVAIMWALYYLAKYPPVLETLREENMALSKNKNGEFITSDDVAKLIYTNKVVEETIRLANIAAIIFRKATKDVENKGYKIPKGWKLRWELLNPNANLSYLPNPKPMDGVEISFNKL</sequence>
<evidence type="ECO:0008006" key="6">
    <source>
        <dbReference type="Google" id="ProtNLM"/>
    </source>
</evidence>
<dbReference type="GO" id="GO:0016705">
    <property type="term" value="F:oxidoreductase activity, acting on paired donors, with incorporation or reduction of molecular oxygen"/>
    <property type="evidence" value="ECO:0007669"/>
    <property type="project" value="InterPro"/>
</dbReference>
<organism evidence="4 5">
    <name type="scientific">Escallonia rubra</name>
    <dbReference type="NCBI Taxonomy" id="112253"/>
    <lineage>
        <taxon>Eukaryota</taxon>
        <taxon>Viridiplantae</taxon>
        <taxon>Streptophyta</taxon>
        <taxon>Embryophyta</taxon>
        <taxon>Tracheophyta</taxon>
        <taxon>Spermatophyta</taxon>
        <taxon>Magnoliopsida</taxon>
        <taxon>eudicotyledons</taxon>
        <taxon>Gunneridae</taxon>
        <taxon>Pentapetalae</taxon>
        <taxon>asterids</taxon>
        <taxon>campanulids</taxon>
        <taxon>Escalloniales</taxon>
        <taxon>Escalloniaceae</taxon>
        <taxon>Escallonia</taxon>
    </lineage>
</organism>
<keyword evidence="3" id="KW-0408">Iron</keyword>
<reference evidence="4" key="1">
    <citation type="submission" date="2022-12" db="EMBL/GenBank/DDBJ databases">
        <title>Draft genome assemblies for two species of Escallonia (Escalloniales).</title>
        <authorList>
            <person name="Chanderbali A."/>
            <person name="Dervinis C."/>
            <person name="Anghel I."/>
            <person name="Soltis D."/>
            <person name="Soltis P."/>
            <person name="Zapata F."/>
        </authorList>
    </citation>
    <scope>NUCLEOTIDE SEQUENCE</scope>
    <source>
        <strain evidence="4">UCBG92.1500</strain>
        <tissue evidence="4">Leaf</tissue>
    </source>
</reference>
<dbReference type="GO" id="GO:0016125">
    <property type="term" value="P:sterol metabolic process"/>
    <property type="evidence" value="ECO:0007669"/>
    <property type="project" value="TreeGrafter"/>
</dbReference>
<dbReference type="PRINTS" id="PR00463">
    <property type="entry name" value="EP450I"/>
</dbReference>
<dbReference type="AlphaFoldDB" id="A0AA88QAZ8"/>
<evidence type="ECO:0000256" key="1">
    <source>
        <dbReference type="ARBA" id="ARBA00022723"/>
    </source>
</evidence>
<comment type="caution">
    <text evidence="4">The sequence shown here is derived from an EMBL/GenBank/DDBJ whole genome shotgun (WGS) entry which is preliminary data.</text>
</comment>
<protein>
    <recommendedName>
        <fullName evidence="6">Cytochrome P450</fullName>
    </recommendedName>
</protein>
<dbReference type="PRINTS" id="PR00385">
    <property type="entry name" value="P450"/>
</dbReference>
<evidence type="ECO:0000256" key="2">
    <source>
        <dbReference type="ARBA" id="ARBA00023002"/>
    </source>
</evidence>
<dbReference type="Gene3D" id="1.10.630.10">
    <property type="entry name" value="Cytochrome P450"/>
    <property type="match status" value="1"/>
</dbReference>
<dbReference type="EMBL" id="JAVXUO010003172">
    <property type="protein sequence ID" value="KAK2965943.1"/>
    <property type="molecule type" value="Genomic_DNA"/>
</dbReference>
<gene>
    <name evidence="4" type="ORF">RJ640_005359</name>
</gene>
<dbReference type="GO" id="GO:0005506">
    <property type="term" value="F:iron ion binding"/>
    <property type="evidence" value="ECO:0007669"/>
    <property type="project" value="InterPro"/>
</dbReference>
<dbReference type="GO" id="GO:0016132">
    <property type="term" value="P:brassinosteroid biosynthetic process"/>
    <property type="evidence" value="ECO:0007669"/>
    <property type="project" value="TreeGrafter"/>
</dbReference>
<dbReference type="GO" id="GO:0004497">
    <property type="term" value="F:monooxygenase activity"/>
    <property type="evidence" value="ECO:0007669"/>
    <property type="project" value="InterPro"/>
</dbReference>
<dbReference type="InterPro" id="IPR002401">
    <property type="entry name" value="Cyt_P450_E_grp-I"/>
</dbReference>
<dbReference type="GO" id="GO:0020037">
    <property type="term" value="F:heme binding"/>
    <property type="evidence" value="ECO:0007669"/>
    <property type="project" value="InterPro"/>
</dbReference>
<dbReference type="SUPFAM" id="SSF48264">
    <property type="entry name" value="Cytochrome P450"/>
    <property type="match status" value="1"/>
</dbReference>
<dbReference type="InterPro" id="IPR036396">
    <property type="entry name" value="Cyt_P450_sf"/>
</dbReference>
<keyword evidence="1" id="KW-0479">Metal-binding</keyword>
<dbReference type="Pfam" id="PF00067">
    <property type="entry name" value="p450"/>
    <property type="match status" value="1"/>
</dbReference>